<feature type="transmembrane region" description="Helical" evidence="5">
    <location>
        <begin position="231"/>
        <end position="254"/>
    </location>
</feature>
<evidence type="ECO:0000256" key="2">
    <source>
        <dbReference type="ARBA" id="ARBA00022692"/>
    </source>
</evidence>
<feature type="transmembrane region" description="Helical" evidence="5">
    <location>
        <begin position="200"/>
        <end position="219"/>
    </location>
</feature>
<feature type="transmembrane region" description="Helical" evidence="5">
    <location>
        <begin position="260"/>
        <end position="279"/>
    </location>
</feature>
<feature type="transmembrane region" description="Helical" evidence="5">
    <location>
        <begin position="96"/>
        <end position="118"/>
    </location>
</feature>
<feature type="transmembrane region" description="Helical" evidence="5">
    <location>
        <begin position="138"/>
        <end position="157"/>
    </location>
</feature>
<dbReference type="GO" id="GO:0016020">
    <property type="term" value="C:membrane"/>
    <property type="evidence" value="ECO:0007669"/>
    <property type="project" value="UniProtKB-SubCell"/>
</dbReference>
<dbReference type="Pfam" id="PF01758">
    <property type="entry name" value="SBF"/>
    <property type="match status" value="1"/>
</dbReference>
<evidence type="ECO:0000256" key="1">
    <source>
        <dbReference type="ARBA" id="ARBA00004141"/>
    </source>
</evidence>
<feature type="transmembrane region" description="Helical" evidence="5">
    <location>
        <begin position="6"/>
        <end position="29"/>
    </location>
</feature>
<feature type="transmembrane region" description="Helical" evidence="5">
    <location>
        <begin position="169"/>
        <end position="188"/>
    </location>
</feature>
<protein>
    <submittedName>
        <fullName evidence="6">Bile acid:sodium symporter family protein</fullName>
    </submittedName>
</protein>
<gene>
    <name evidence="6" type="ORF">NLF92_07940</name>
</gene>
<feature type="transmembrane region" description="Helical" evidence="5">
    <location>
        <begin position="41"/>
        <end position="63"/>
    </location>
</feature>
<evidence type="ECO:0000256" key="4">
    <source>
        <dbReference type="ARBA" id="ARBA00023136"/>
    </source>
</evidence>
<dbReference type="InterPro" id="IPR002657">
    <property type="entry name" value="BilAc:Na_symport/Acr3"/>
</dbReference>
<keyword evidence="2 5" id="KW-0812">Transmembrane</keyword>
<feature type="transmembrane region" description="Helical" evidence="5">
    <location>
        <begin position="69"/>
        <end position="89"/>
    </location>
</feature>
<sequence>MEASVFTEILLPASLVLIMFGMGMTLTVADFQRLLITPKTVSVGLLGQLIGLPLVAFGLALAFSLEPHIAIGLMILAACPGGTSSNLLSHIARANIALSVTLTAVTSVICIITTPWLIRFSIDYFAITPDETFSLIKTSLSLLVITLIPIGVGMLVRKFALNFALRSESFFKHLSTFFLFSMIAIIAYKEREILWEAFPNIFMVTLSLNIIATAIGIMFAKLSRLNVQDALTIGIEVGTQNATVAILIAVTFLAKPEYSIAGAVYGVGMYIGAFGLIVLRKKGWLGFNE</sequence>
<organism evidence="6 7">
    <name type="scientific">Opacimonas viscosa</name>
    <dbReference type="NCBI Taxonomy" id="2961944"/>
    <lineage>
        <taxon>Bacteria</taxon>
        <taxon>Pseudomonadati</taxon>
        <taxon>Pseudomonadota</taxon>
        <taxon>Gammaproteobacteria</taxon>
        <taxon>Alteromonadales</taxon>
        <taxon>Alteromonadaceae</taxon>
        <taxon>Opacimonas</taxon>
    </lineage>
</organism>
<proteinExistence type="predicted"/>
<dbReference type="PANTHER" id="PTHR10361:SF24">
    <property type="entry name" value="P3 PROTEIN"/>
    <property type="match status" value="1"/>
</dbReference>
<dbReference type="PANTHER" id="PTHR10361">
    <property type="entry name" value="SODIUM-BILE ACID COTRANSPORTER"/>
    <property type="match status" value="1"/>
</dbReference>
<dbReference type="RefSeq" id="WP_254100591.1">
    <property type="nucleotide sequence ID" value="NZ_JANATA010000012.1"/>
</dbReference>
<accession>A0AA42BPW0</accession>
<keyword evidence="3 5" id="KW-1133">Transmembrane helix</keyword>
<evidence type="ECO:0000313" key="7">
    <source>
        <dbReference type="Proteomes" id="UP001165413"/>
    </source>
</evidence>
<dbReference type="AlphaFoldDB" id="A0AA42BPW0"/>
<keyword evidence="4 5" id="KW-0472">Membrane</keyword>
<evidence type="ECO:0000256" key="3">
    <source>
        <dbReference type="ARBA" id="ARBA00022989"/>
    </source>
</evidence>
<dbReference type="Proteomes" id="UP001165413">
    <property type="component" value="Unassembled WGS sequence"/>
</dbReference>
<evidence type="ECO:0000256" key="5">
    <source>
        <dbReference type="SAM" id="Phobius"/>
    </source>
</evidence>
<dbReference type="InterPro" id="IPR038770">
    <property type="entry name" value="Na+/solute_symporter_sf"/>
</dbReference>
<name>A0AA42BPW0_9ALTE</name>
<dbReference type="InterPro" id="IPR004710">
    <property type="entry name" value="Bilac:Na_transpt"/>
</dbReference>
<dbReference type="EMBL" id="JANATA010000012">
    <property type="protein sequence ID" value="MCP3428876.1"/>
    <property type="molecule type" value="Genomic_DNA"/>
</dbReference>
<comment type="caution">
    <text evidence="6">The sequence shown here is derived from an EMBL/GenBank/DDBJ whole genome shotgun (WGS) entry which is preliminary data.</text>
</comment>
<reference evidence="6" key="1">
    <citation type="submission" date="2022-07" db="EMBL/GenBank/DDBJ databases">
        <title>Characterization of the Novel Bacterium Alteromonas immobilis LMIT006 and Alteromonas gregis LMIT007.</title>
        <authorList>
            <person name="Lin X."/>
        </authorList>
    </citation>
    <scope>NUCLEOTIDE SEQUENCE</scope>
    <source>
        <strain evidence="6">LMIT007</strain>
    </source>
</reference>
<dbReference type="Gene3D" id="1.20.1530.20">
    <property type="match status" value="1"/>
</dbReference>
<keyword evidence="7" id="KW-1185">Reference proteome</keyword>
<comment type="subcellular location">
    <subcellularLocation>
        <location evidence="1">Membrane</location>
        <topology evidence="1">Multi-pass membrane protein</topology>
    </subcellularLocation>
</comment>
<evidence type="ECO:0000313" key="6">
    <source>
        <dbReference type="EMBL" id="MCP3428876.1"/>
    </source>
</evidence>